<feature type="transmembrane region" description="Helical" evidence="10">
    <location>
        <begin position="190"/>
        <end position="211"/>
    </location>
</feature>
<dbReference type="InterPro" id="IPR011712">
    <property type="entry name" value="Sig_transdc_His_kin_sub3_dim/P"/>
</dbReference>
<feature type="domain" description="Histidine kinase/HSP90-like ATPase" evidence="11">
    <location>
        <begin position="365"/>
        <end position="466"/>
    </location>
</feature>
<dbReference type="PANTHER" id="PTHR24421:SF10">
    <property type="entry name" value="NITRATE_NITRITE SENSOR PROTEIN NARQ"/>
    <property type="match status" value="1"/>
</dbReference>
<dbReference type="Proteomes" id="UP000730482">
    <property type="component" value="Unassembled WGS sequence"/>
</dbReference>
<feature type="compositionally biased region" description="Basic and acidic residues" evidence="9">
    <location>
        <begin position="31"/>
        <end position="40"/>
    </location>
</feature>
<evidence type="ECO:0000313" key="12">
    <source>
        <dbReference type="EMBL" id="MBS2551763.1"/>
    </source>
</evidence>
<feature type="transmembrane region" description="Helical" evidence="10">
    <location>
        <begin position="167"/>
        <end position="184"/>
    </location>
</feature>
<evidence type="ECO:0000256" key="6">
    <source>
        <dbReference type="ARBA" id="ARBA00022777"/>
    </source>
</evidence>
<feature type="region of interest" description="Disordered" evidence="9">
    <location>
        <begin position="20"/>
        <end position="50"/>
    </location>
</feature>
<dbReference type="InterPro" id="IPR050482">
    <property type="entry name" value="Sensor_HK_TwoCompSys"/>
</dbReference>
<dbReference type="Gene3D" id="1.20.5.1930">
    <property type="match status" value="1"/>
</dbReference>
<keyword evidence="7" id="KW-0067">ATP-binding</keyword>
<dbReference type="Pfam" id="PF02518">
    <property type="entry name" value="HATPase_c"/>
    <property type="match status" value="1"/>
</dbReference>
<dbReference type="Pfam" id="PF23539">
    <property type="entry name" value="DUF7134"/>
    <property type="match status" value="1"/>
</dbReference>
<dbReference type="EC" id="2.7.13.3" evidence="2"/>
<dbReference type="PANTHER" id="PTHR24421">
    <property type="entry name" value="NITRATE/NITRITE SENSOR PROTEIN NARX-RELATED"/>
    <property type="match status" value="1"/>
</dbReference>
<dbReference type="Pfam" id="PF07730">
    <property type="entry name" value="HisKA_3"/>
    <property type="match status" value="1"/>
</dbReference>
<keyword evidence="10" id="KW-0472">Membrane</keyword>
<evidence type="ECO:0000256" key="5">
    <source>
        <dbReference type="ARBA" id="ARBA00022741"/>
    </source>
</evidence>
<dbReference type="InterPro" id="IPR003594">
    <property type="entry name" value="HATPase_dom"/>
</dbReference>
<evidence type="ECO:0000256" key="7">
    <source>
        <dbReference type="ARBA" id="ARBA00022840"/>
    </source>
</evidence>
<keyword evidence="8" id="KW-0902">Two-component regulatory system</keyword>
<sequence length="470" mass="49379">MVDLLVRGGARDDFAAAAATAAAGPLPDPGGDARDARDPADPPVPVRPVSPGFEWPRAARGVQAAFRGHSYRQDVVLALTVFLLTLLPSQAGQGSELLHASALLVVTSVLTSAAVIWRRAAPVTMYTLVLAACTAEWAGAQSSATDISWMICLYTVARYRSMRTLRFALGAIVPALAVLFYRMPPVQGPILVSLFFLGTGIAASAALGLMARERQAQLAALAERAHHAEQEREQRARLAVLAERARFSRETHDIVGHSLAVIIGLADGGARQVEAHPWRGRQVFELIAETSRQSLSDLRHTLGALREHGPGRDGDGIGGFGGIGAEAFSPQPGVADISDLLERTRSAGPRVSCRTSGETAALPRGLQSAIYRIVQESLTNCLKHAGPGTDVRVVIEADTRALKMSIADTGPAGVRRGLSAPPDSRDSRGQGLAGVRERAALAGGKAEAGPNEAGGWTVAARFPLLPAGEV</sequence>
<evidence type="ECO:0000256" key="8">
    <source>
        <dbReference type="ARBA" id="ARBA00023012"/>
    </source>
</evidence>
<feature type="region of interest" description="Disordered" evidence="9">
    <location>
        <begin position="408"/>
        <end position="433"/>
    </location>
</feature>
<keyword evidence="3" id="KW-0597">Phosphoprotein</keyword>
<dbReference type="CDD" id="cd16917">
    <property type="entry name" value="HATPase_UhpB-NarQ-NarX-like"/>
    <property type="match status" value="1"/>
</dbReference>
<feature type="transmembrane region" description="Helical" evidence="10">
    <location>
        <begin position="97"/>
        <end position="117"/>
    </location>
</feature>
<dbReference type="EMBL" id="JAAFYZ010000154">
    <property type="protein sequence ID" value="MBS2551763.1"/>
    <property type="molecule type" value="Genomic_DNA"/>
</dbReference>
<organism evidence="12 13">
    <name type="scientific">Catenulispora pinistramenti</name>
    <dbReference type="NCBI Taxonomy" id="2705254"/>
    <lineage>
        <taxon>Bacteria</taxon>
        <taxon>Bacillati</taxon>
        <taxon>Actinomycetota</taxon>
        <taxon>Actinomycetes</taxon>
        <taxon>Catenulisporales</taxon>
        <taxon>Catenulisporaceae</taxon>
        <taxon>Catenulispora</taxon>
    </lineage>
</organism>
<keyword evidence="10" id="KW-1133">Transmembrane helix</keyword>
<dbReference type="RefSeq" id="WP_212016701.1">
    <property type="nucleotide sequence ID" value="NZ_JAAFYZ010000154.1"/>
</dbReference>
<keyword evidence="13" id="KW-1185">Reference proteome</keyword>
<reference evidence="12 13" key="1">
    <citation type="submission" date="2020-02" db="EMBL/GenBank/DDBJ databases">
        <title>Acidophilic actinobacteria isolated from forest soil.</title>
        <authorList>
            <person name="Golinska P."/>
        </authorList>
    </citation>
    <scope>NUCLEOTIDE SEQUENCE [LARGE SCALE GENOMIC DNA]</scope>
    <source>
        <strain evidence="12 13">NL8</strain>
    </source>
</reference>
<evidence type="ECO:0000256" key="2">
    <source>
        <dbReference type="ARBA" id="ARBA00012438"/>
    </source>
</evidence>
<evidence type="ECO:0000256" key="4">
    <source>
        <dbReference type="ARBA" id="ARBA00022679"/>
    </source>
</evidence>
<dbReference type="InterPro" id="IPR055558">
    <property type="entry name" value="DUF7134"/>
</dbReference>
<evidence type="ECO:0000256" key="3">
    <source>
        <dbReference type="ARBA" id="ARBA00022553"/>
    </source>
</evidence>
<evidence type="ECO:0000256" key="1">
    <source>
        <dbReference type="ARBA" id="ARBA00000085"/>
    </source>
</evidence>
<dbReference type="Gene3D" id="3.30.565.10">
    <property type="entry name" value="Histidine kinase-like ATPase, C-terminal domain"/>
    <property type="match status" value="1"/>
</dbReference>
<comment type="catalytic activity">
    <reaction evidence="1">
        <text>ATP + protein L-histidine = ADP + protein N-phospho-L-histidine.</text>
        <dbReference type="EC" id="2.7.13.3"/>
    </reaction>
</comment>
<dbReference type="InterPro" id="IPR036890">
    <property type="entry name" value="HATPase_C_sf"/>
</dbReference>
<name>A0ABS5L0B2_9ACTN</name>
<keyword evidence="10" id="KW-0812">Transmembrane</keyword>
<keyword evidence="5" id="KW-0547">Nucleotide-binding</keyword>
<accession>A0ABS5L0B2</accession>
<comment type="caution">
    <text evidence="12">The sequence shown here is derived from an EMBL/GenBank/DDBJ whole genome shotgun (WGS) entry which is preliminary data.</text>
</comment>
<protein>
    <recommendedName>
        <fullName evidence="2">histidine kinase</fullName>
        <ecNumber evidence="2">2.7.13.3</ecNumber>
    </recommendedName>
</protein>
<feature type="transmembrane region" description="Helical" evidence="10">
    <location>
        <begin position="75"/>
        <end position="91"/>
    </location>
</feature>
<keyword evidence="6" id="KW-0418">Kinase</keyword>
<dbReference type="SMART" id="SM00387">
    <property type="entry name" value="HATPase_c"/>
    <property type="match status" value="1"/>
</dbReference>
<dbReference type="SUPFAM" id="SSF55874">
    <property type="entry name" value="ATPase domain of HSP90 chaperone/DNA topoisomerase II/histidine kinase"/>
    <property type="match status" value="1"/>
</dbReference>
<evidence type="ECO:0000256" key="10">
    <source>
        <dbReference type="SAM" id="Phobius"/>
    </source>
</evidence>
<evidence type="ECO:0000259" key="11">
    <source>
        <dbReference type="SMART" id="SM00387"/>
    </source>
</evidence>
<gene>
    <name evidence="12" type="ORF">KGQ19_33345</name>
</gene>
<proteinExistence type="predicted"/>
<keyword evidence="4" id="KW-0808">Transferase</keyword>
<evidence type="ECO:0000256" key="9">
    <source>
        <dbReference type="SAM" id="MobiDB-lite"/>
    </source>
</evidence>
<evidence type="ECO:0000313" key="13">
    <source>
        <dbReference type="Proteomes" id="UP000730482"/>
    </source>
</evidence>